<dbReference type="AlphaFoldDB" id="A0A162YQU3"/>
<dbReference type="Gene3D" id="2.70.70.10">
    <property type="entry name" value="Glucose Permease (Domain IIA)"/>
    <property type="match status" value="1"/>
</dbReference>
<feature type="chain" id="PRO_5007841060" description="Peptidase M23 domain-containing protein" evidence="1">
    <location>
        <begin position="19"/>
        <end position="306"/>
    </location>
</feature>
<name>A0A162YQU3_9FLAO</name>
<keyword evidence="1" id="KW-0732">Signal</keyword>
<evidence type="ECO:0000256" key="1">
    <source>
        <dbReference type="SAM" id="SignalP"/>
    </source>
</evidence>
<dbReference type="EMBL" id="LQRT01000035">
    <property type="protein sequence ID" value="KZS39290.1"/>
    <property type="molecule type" value="Genomic_DNA"/>
</dbReference>
<dbReference type="STRING" id="1642818.AWE51_12125"/>
<evidence type="ECO:0008006" key="4">
    <source>
        <dbReference type="Google" id="ProtNLM"/>
    </source>
</evidence>
<reference evidence="2 3" key="1">
    <citation type="submission" date="2016-01" db="EMBL/GenBank/DDBJ databases">
        <title>The draft genome sequence of Aquimarina sp. RZW4-3-2.</title>
        <authorList>
            <person name="Wang Y."/>
        </authorList>
    </citation>
    <scope>NUCLEOTIDE SEQUENCE [LARGE SCALE GENOMIC DNA]</scope>
    <source>
        <strain evidence="2 3">RZW4-3-2</strain>
    </source>
</reference>
<keyword evidence="3" id="KW-1185">Reference proteome</keyword>
<accession>A0A162YQU3</accession>
<evidence type="ECO:0000313" key="3">
    <source>
        <dbReference type="Proteomes" id="UP000076715"/>
    </source>
</evidence>
<gene>
    <name evidence="2" type="ORF">AWE51_12125</name>
</gene>
<protein>
    <recommendedName>
        <fullName evidence="4">Peptidase M23 domain-containing protein</fullName>
    </recommendedName>
</protein>
<proteinExistence type="predicted"/>
<evidence type="ECO:0000313" key="2">
    <source>
        <dbReference type="EMBL" id="KZS39290.1"/>
    </source>
</evidence>
<organism evidence="2 3">
    <name type="scientific">Aquimarina aggregata</name>
    <dbReference type="NCBI Taxonomy" id="1642818"/>
    <lineage>
        <taxon>Bacteria</taxon>
        <taxon>Pseudomonadati</taxon>
        <taxon>Bacteroidota</taxon>
        <taxon>Flavobacteriia</taxon>
        <taxon>Flavobacteriales</taxon>
        <taxon>Flavobacteriaceae</taxon>
        <taxon>Aquimarina</taxon>
    </lineage>
</organism>
<feature type="signal peptide" evidence="1">
    <location>
        <begin position="1"/>
        <end position="18"/>
    </location>
</feature>
<comment type="caution">
    <text evidence="2">The sequence shown here is derived from an EMBL/GenBank/DDBJ whole genome shotgun (WGS) entry which is preliminary data.</text>
</comment>
<dbReference type="OrthoDB" id="1112802at2"/>
<dbReference type="RefSeq" id="WP_066317321.1">
    <property type="nucleotide sequence ID" value="NZ_LQRT01000035.1"/>
</dbReference>
<sequence>MKWLLIICFTLVCCLSFAQQDKVKITAERNDDNTVTFFYEKNDPGSYVIYLYFNTLVNASSSDITQTVKGTKGTLFTLRPIDPKKGIGYGYGYRYLRGVRKAKVDKSFVYLLPYKNEASALVKPLNNISEKFFNKERDNNWAAYQFIFQKEDTICAIRKGKVVDVIDKFDNYKEGLSYSTDTNFVLVEHKDGSFAKYSVLRKGRMMVKKGDMVYPQTPIGVSGSYQANTHEMRLLLYYLSNAEFKRSNNKKTGKQEASRYTYINPLFYDKGETHSLLPNTTYTSSFLPEIIEKEMSKRERKRMYKK</sequence>
<dbReference type="InterPro" id="IPR011055">
    <property type="entry name" value="Dup_hybrid_motif"/>
</dbReference>
<dbReference type="Proteomes" id="UP000076715">
    <property type="component" value="Unassembled WGS sequence"/>
</dbReference>